<keyword evidence="1" id="KW-0694">RNA-binding</keyword>
<evidence type="ECO:0000259" key="2">
    <source>
        <dbReference type="SMART" id="SM00322"/>
    </source>
</evidence>
<sequence length="252" mass="28597">MSERLGPMAAAGERGDVFVSNDEHSFHIEEISTTRRRQSLATANSFSILPNDQKRYLDELLKDMRMLCSVEVNYTRGFRHTQALLAAEIDRVWNTIYEANRNVEQTPIGSHIYESSQSEGTTVTLQRKIAIPRRPGCKYVGRILGPRGISIRQLEADTDCRILIRGKGSVKDSRREARLKNKTGWEHLSEPLHVLITASESSQQRCAAKLERAAETIEQLLATDNDEYKRVQLVQLAIINGTYRPGGTQRRF</sequence>
<keyword evidence="3" id="KW-1185">Reference proteome</keyword>
<dbReference type="SMART" id="SM00322">
    <property type="entry name" value="KH"/>
    <property type="match status" value="1"/>
</dbReference>
<dbReference type="Proteomes" id="UP000887569">
    <property type="component" value="Unplaced"/>
</dbReference>
<dbReference type="InterPro" id="IPR055256">
    <property type="entry name" value="KH_1_KHDC4/BBP-like"/>
</dbReference>
<protein>
    <submittedName>
        <fullName evidence="4">K Homology domain-containing protein</fullName>
    </submittedName>
</protein>
<proteinExistence type="predicted"/>
<dbReference type="PANTHER" id="PTHR11208:SF117">
    <property type="entry name" value="KH DOMAIN-CONTAINING PROTEIN"/>
    <property type="match status" value="1"/>
</dbReference>
<evidence type="ECO:0000256" key="1">
    <source>
        <dbReference type="ARBA" id="ARBA00022884"/>
    </source>
</evidence>
<dbReference type="Gene3D" id="3.30.1370.10">
    <property type="entry name" value="K Homology domain, type 1"/>
    <property type="match status" value="1"/>
</dbReference>
<reference evidence="4" key="1">
    <citation type="submission" date="2022-11" db="UniProtKB">
        <authorList>
            <consortium name="WormBaseParasite"/>
        </authorList>
    </citation>
    <scope>IDENTIFICATION</scope>
</reference>
<dbReference type="InterPro" id="IPR004087">
    <property type="entry name" value="KH_dom"/>
</dbReference>
<name>A0A915C254_PARUN</name>
<dbReference type="PANTHER" id="PTHR11208">
    <property type="entry name" value="RNA-BINDING PROTEIN RELATED"/>
    <property type="match status" value="1"/>
</dbReference>
<evidence type="ECO:0000313" key="3">
    <source>
        <dbReference type="Proteomes" id="UP000887569"/>
    </source>
</evidence>
<dbReference type="WBParaSite" id="PgR080_g032_t01">
    <property type="protein sequence ID" value="PgR080_g032_t01"/>
    <property type="gene ID" value="PgR080_g032"/>
</dbReference>
<organism evidence="3 4">
    <name type="scientific">Parascaris univalens</name>
    <name type="common">Nematode worm</name>
    <dbReference type="NCBI Taxonomy" id="6257"/>
    <lineage>
        <taxon>Eukaryota</taxon>
        <taxon>Metazoa</taxon>
        <taxon>Ecdysozoa</taxon>
        <taxon>Nematoda</taxon>
        <taxon>Chromadorea</taxon>
        <taxon>Rhabditida</taxon>
        <taxon>Spirurina</taxon>
        <taxon>Ascaridomorpha</taxon>
        <taxon>Ascaridoidea</taxon>
        <taxon>Ascarididae</taxon>
        <taxon>Parascaris</taxon>
    </lineage>
</organism>
<dbReference type="GO" id="GO:0005634">
    <property type="term" value="C:nucleus"/>
    <property type="evidence" value="ECO:0007669"/>
    <property type="project" value="TreeGrafter"/>
</dbReference>
<dbReference type="SUPFAM" id="SSF54791">
    <property type="entry name" value="Eukaryotic type KH-domain (KH-domain type I)"/>
    <property type="match status" value="1"/>
</dbReference>
<dbReference type="GO" id="GO:0048024">
    <property type="term" value="P:regulation of mRNA splicing, via spliceosome"/>
    <property type="evidence" value="ECO:0007669"/>
    <property type="project" value="TreeGrafter"/>
</dbReference>
<dbReference type="GO" id="GO:0003729">
    <property type="term" value="F:mRNA binding"/>
    <property type="evidence" value="ECO:0007669"/>
    <property type="project" value="TreeGrafter"/>
</dbReference>
<dbReference type="AlphaFoldDB" id="A0A915C254"/>
<feature type="domain" description="K Homology" evidence="2">
    <location>
        <begin position="123"/>
        <end position="215"/>
    </location>
</feature>
<accession>A0A915C254</accession>
<dbReference type="InterPro" id="IPR036612">
    <property type="entry name" value="KH_dom_type_1_sf"/>
</dbReference>
<evidence type="ECO:0000313" key="4">
    <source>
        <dbReference type="WBParaSite" id="PgR080_g032_t01"/>
    </source>
</evidence>
<dbReference type="InterPro" id="IPR045071">
    <property type="entry name" value="BBP-like"/>
</dbReference>
<dbReference type="Pfam" id="PF22675">
    <property type="entry name" value="KH-I_KHDC4-BBP"/>
    <property type="match status" value="1"/>
</dbReference>